<name>A0AC60P3T9_IXOPE</name>
<proteinExistence type="predicted"/>
<evidence type="ECO:0000313" key="2">
    <source>
        <dbReference type="Proteomes" id="UP000805193"/>
    </source>
</evidence>
<dbReference type="Proteomes" id="UP000805193">
    <property type="component" value="Unassembled WGS sequence"/>
</dbReference>
<feature type="non-terminal residue" evidence="1">
    <location>
        <position position="356"/>
    </location>
</feature>
<comment type="caution">
    <text evidence="1">The sequence shown here is derived from an EMBL/GenBank/DDBJ whole genome shotgun (WGS) entry which is preliminary data.</text>
</comment>
<dbReference type="EMBL" id="JABSTQ010011205">
    <property type="protein sequence ID" value="KAG0414083.1"/>
    <property type="molecule type" value="Genomic_DNA"/>
</dbReference>
<organism evidence="1 2">
    <name type="scientific">Ixodes persulcatus</name>
    <name type="common">Taiga tick</name>
    <dbReference type="NCBI Taxonomy" id="34615"/>
    <lineage>
        <taxon>Eukaryota</taxon>
        <taxon>Metazoa</taxon>
        <taxon>Ecdysozoa</taxon>
        <taxon>Arthropoda</taxon>
        <taxon>Chelicerata</taxon>
        <taxon>Arachnida</taxon>
        <taxon>Acari</taxon>
        <taxon>Parasitiformes</taxon>
        <taxon>Ixodida</taxon>
        <taxon>Ixodoidea</taxon>
        <taxon>Ixodidae</taxon>
        <taxon>Ixodinae</taxon>
        <taxon>Ixodes</taxon>
    </lineage>
</organism>
<sequence length="356" mass="39101">MSPNLLFILVVQAVLGRSLTAAVGNELPERAVSAGMTRLPAIHNNASSSLLLARMREDDIGAPVRTLFRRHLDVLCCLGDDFKVVIRPQGGLDLSKTNAAQLADCIFHQTKITDFAQDHVCINTRSNFIAVSTPDERRSQQYMDLDTITWNATHYPVQSHIPPPSITTPGAIFQIPAEDSEPLIIESLTRHNPTITVLHARRIKDTGIVQVLFLGPHVPFWVRYRAVILRCYPYKGKTEACMACWSAGHRRDVCPKPSPKPHCTICGTLGPTPNHPCQPRCIPCGQDHVTVSAEMTRLPAIHNNASSSLLLARMREDDIGAPVRCTLSSSLRMKTPALDIRTPTATAVFSGRGETA</sequence>
<protein>
    <submittedName>
        <fullName evidence="1">Uncharacterized protein</fullName>
    </submittedName>
</protein>
<accession>A0AC60P3T9</accession>
<reference evidence="1 2" key="1">
    <citation type="journal article" date="2020" name="Cell">
        <title>Large-Scale Comparative Analyses of Tick Genomes Elucidate Their Genetic Diversity and Vector Capacities.</title>
        <authorList>
            <consortium name="Tick Genome and Microbiome Consortium (TIGMIC)"/>
            <person name="Jia N."/>
            <person name="Wang J."/>
            <person name="Shi W."/>
            <person name="Du L."/>
            <person name="Sun Y."/>
            <person name="Zhan W."/>
            <person name="Jiang J.F."/>
            <person name="Wang Q."/>
            <person name="Zhang B."/>
            <person name="Ji P."/>
            <person name="Bell-Sakyi L."/>
            <person name="Cui X.M."/>
            <person name="Yuan T.T."/>
            <person name="Jiang B.G."/>
            <person name="Yang W.F."/>
            <person name="Lam T.T."/>
            <person name="Chang Q.C."/>
            <person name="Ding S.J."/>
            <person name="Wang X.J."/>
            <person name="Zhu J.G."/>
            <person name="Ruan X.D."/>
            <person name="Zhao L."/>
            <person name="Wei J.T."/>
            <person name="Ye R.Z."/>
            <person name="Que T.C."/>
            <person name="Du C.H."/>
            <person name="Zhou Y.H."/>
            <person name="Cheng J.X."/>
            <person name="Dai P.F."/>
            <person name="Guo W.B."/>
            <person name="Han X.H."/>
            <person name="Huang E.J."/>
            <person name="Li L.F."/>
            <person name="Wei W."/>
            <person name="Gao Y.C."/>
            <person name="Liu J.Z."/>
            <person name="Shao H.Z."/>
            <person name="Wang X."/>
            <person name="Wang C.C."/>
            <person name="Yang T.C."/>
            <person name="Huo Q.B."/>
            <person name="Li W."/>
            <person name="Chen H.Y."/>
            <person name="Chen S.E."/>
            <person name="Zhou L.G."/>
            <person name="Ni X.B."/>
            <person name="Tian J.H."/>
            <person name="Sheng Y."/>
            <person name="Liu T."/>
            <person name="Pan Y.S."/>
            <person name="Xia L.Y."/>
            <person name="Li J."/>
            <person name="Zhao F."/>
            <person name="Cao W.C."/>
        </authorList>
    </citation>
    <scope>NUCLEOTIDE SEQUENCE [LARGE SCALE GENOMIC DNA]</scope>
    <source>
        <strain evidence="1">Iper-2018</strain>
    </source>
</reference>
<gene>
    <name evidence="1" type="ORF">HPB47_008767</name>
</gene>
<keyword evidence="2" id="KW-1185">Reference proteome</keyword>
<evidence type="ECO:0000313" key="1">
    <source>
        <dbReference type="EMBL" id="KAG0414083.1"/>
    </source>
</evidence>